<dbReference type="PROSITE" id="PS50006">
    <property type="entry name" value="FHA_DOMAIN"/>
    <property type="match status" value="1"/>
</dbReference>
<gene>
    <name evidence="9" type="ORF">CCAE0312_LOCUS5712</name>
    <name evidence="10" type="ORF">CCAE0312_LOCUS5713</name>
    <name evidence="11" type="ORF">CCAE0312_LOCUS5714</name>
    <name evidence="12" type="ORF">CCAE0312_LOCUS5715</name>
</gene>
<evidence type="ECO:0000313" key="10">
    <source>
        <dbReference type="EMBL" id="CAD9233627.1"/>
    </source>
</evidence>
<keyword evidence="2 4" id="KW-0697">Rotamase</keyword>
<dbReference type="SUPFAM" id="SSF49879">
    <property type="entry name" value="SMAD/FHA domain"/>
    <property type="match status" value="1"/>
</dbReference>
<organism evidence="9">
    <name type="scientific">Compsopogon caeruleus</name>
    <dbReference type="NCBI Taxonomy" id="31354"/>
    <lineage>
        <taxon>Eukaryota</taxon>
        <taxon>Rhodophyta</taxon>
        <taxon>Compsopogonophyceae</taxon>
        <taxon>Compsopogonales</taxon>
        <taxon>Compsopogonaceae</taxon>
        <taxon>Compsopogon</taxon>
    </lineage>
</organism>
<dbReference type="GO" id="GO:0005634">
    <property type="term" value="C:nucleus"/>
    <property type="evidence" value="ECO:0007669"/>
    <property type="project" value="TreeGrafter"/>
</dbReference>
<dbReference type="GO" id="GO:0003755">
    <property type="term" value="F:peptidyl-prolyl cis-trans isomerase activity"/>
    <property type="evidence" value="ECO:0007669"/>
    <property type="project" value="UniProtKB-UniRule"/>
</dbReference>
<dbReference type="EMBL" id="HBGH01010376">
    <property type="protein sequence ID" value="CAD9233627.1"/>
    <property type="molecule type" value="Transcribed_RNA"/>
</dbReference>
<dbReference type="AlphaFoldDB" id="A0A6T6BYZ8"/>
<evidence type="ECO:0000256" key="4">
    <source>
        <dbReference type="PROSITE-ProRule" id="PRU00278"/>
    </source>
</evidence>
<feature type="region of interest" description="Disordered" evidence="6">
    <location>
        <begin position="1"/>
        <end position="26"/>
    </location>
</feature>
<evidence type="ECO:0000256" key="3">
    <source>
        <dbReference type="ARBA" id="ARBA00023235"/>
    </source>
</evidence>
<evidence type="ECO:0000256" key="6">
    <source>
        <dbReference type="SAM" id="MobiDB-lite"/>
    </source>
</evidence>
<feature type="domain" description="FHA" evidence="7">
    <location>
        <begin position="70"/>
        <end position="122"/>
    </location>
</feature>
<dbReference type="SMART" id="SM00240">
    <property type="entry name" value="FHA"/>
    <property type="match status" value="1"/>
</dbReference>
<dbReference type="Pfam" id="PF00498">
    <property type="entry name" value="FHA"/>
    <property type="match status" value="1"/>
</dbReference>
<dbReference type="PROSITE" id="PS50198">
    <property type="entry name" value="PPIC_PPIASE_2"/>
    <property type="match status" value="1"/>
</dbReference>
<dbReference type="PANTHER" id="PTHR10657:SF4">
    <property type="entry name" value="PEPTIDYL-PROLYL CIS-TRANS ISOMERASE-RELATED"/>
    <property type="match status" value="1"/>
</dbReference>
<evidence type="ECO:0000256" key="5">
    <source>
        <dbReference type="RuleBase" id="RU363014"/>
    </source>
</evidence>
<accession>A0A6T6BYZ8</accession>
<name>A0A6T6BYZ8_9RHOD</name>
<evidence type="ECO:0000313" key="12">
    <source>
        <dbReference type="EMBL" id="CAD9233629.1"/>
    </source>
</evidence>
<keyword evidence="3 4" id="KW-0413">Isomerase</keyword>
<dbReference type="SUPFAM" id="SSF54534">
    <property type="entry name" value="FKBP-like"/>
    <property type="match status" value="1"/>
</dbReference>
<feature type="domain" description="PpiC" evidence="8">
    <location>
        <begin position="162"/>
        <end position="273"/>
    </location>
</feature>
<dbReference type="EMBL" id="HBGH01010377">
    <property type="protein sequence ID" value="CAD9233628.1"/>
    <property type="molecule type" value="Transcribed_RNA"/>
</dbReference>
<reference evidence="9" key="1">
    <citation type="submission" date="2021-01" db="EMBL/GenBank/DDBJ databases">
        <authorList>
            <person name="Corre E."/>
            <person name="Pelletier E."/>
            <person name="Niang G."/>
            <person name="Scheremetjew M."/>
            <person name="Finn R."/>
            <person name="Kale V."/>
            <person name="Holt S."/>
            <person name="Cochrane G."/>
            <person name="Meng A."/>
            <person name="Brown T."/>
            <person name="Cohen L."/>
        </authorList>
    </citation>
    <scope>NUCLEOTIDE SEQUENCE</scope>
    <source>
        <strain evidence="9">SAG 36.94</strain>
    </source>
</reference>
<evidence type="ECO:0000259" key="8">
    <source>
        <dbReference type="PROSITE" id="PS50198"/>
    </source>
</evidence>
<protein>
    <recommendedName>
        <fullName evidence="5">Peptidyl-prolyl cis-trans isomerase</fullName>
        <ecNumber evidence="5">5.2.1.8</ecNumber>
    </recommendedName>
</protein>
<dbReference type="InterPro" id="IPR000297">
    <property type="entry name" value="PPIase_PpiC"/>
</dbReference>
<evidence type="ECO:0000256" key="2">
    <source>
        <dbReference type="ARBA" id="ARBA00023110"/>
    </source>
</evidence>
<dbReference type="Gene3D" id="3.10.50.40">
    <property type="match status" value="1"/>
</dbReference>
<dbReference type="InterPro" id="IPR008984">
    <property type="entry name" value="SMAD_FHA_dom_sf"/>
</dbReference>
<comment type="catalytic activity">
    <reaction evidence="1 5">
        <text>[protein]-peptidylproline (omega=180) = [protein]-peptidylproline (omega=0)</text>
        <dbReference type="Rhea" id="RHEA:16237"/>
        <dbReference type="Rhea" id="RHEA-COMP:10747"/>
        <dbReference type="Rhea" id="RHEA-COMP:10748"/>
        <dbReference type="ChEBI" id="CHEBI:83833"/>
        <dbReference type="ChEBI" id="CHEBI:83834"/>
        <dbReference type="EC" id="5.2.1.8"/>
    </reaction>
</comment>
<dbReference type="EC" id="5.2.1.8" evidence="5"/>
<dbReference type="Gene3D" id="2.60.200.20">
    <property type="match status" value="1"/>
</dbReference>
<sequence>MEVGGSPTWSEPNGPPSPDLTSHAELPEKLRPKNIFEIPVWMGEPDRFCGLVVEWNNEPVHVLPFQKGYMIFGRDPAVSNTFVGHPSVSRQHAAIVWSREDRLAYLIDLESENGTYIDDIQIPLNEPVKLLPGHRISFASCFRRYVFIDQYDRVVKELRKSRPTVRVRHILVKHAESGRPSSWRGETITRTRDEARAQIQSYRRQILEKQEDFGRIASEVSDCTSAKRGGDLGPIFPGQNKAAFEEIAFRLNVGEVSEPVETLSGFHIILREG</sequence>
<dbReference type="EMBL" id="HBGH01010378">
    <property type="protein sequence ID" value="CAD9233629.1"/>
    <property type="molecule type" value="Transcribed_RNA"/>
</dbReference>
<dbReference type="Pfam" id="PF00639">
    <property type="entry name" value="Rotamase"/>
    <property type="match status" value="1"/>
</dbReference>
<evidence type="ECO:0000256" key="1">
    <source>
        <dbReference type="ARBA" id="ARBA00000971"/>
    </source>
</evidence>
<evidence type="ECO:0000259" key="7">
    <source>
        <dbReference type="PROSITE" id="PS50006"/>
    </source>
</evidence>
<dbReference type="InterPro" id="IPR000253">
    <property type="entry name" value="FHA_dom"/>
</dbReference>
<dbReference type="PANTHER" id="PTHR10657">
    <property type="entry name" value="PEPTIDYL-PROLYL CIS-TRANS ISOMERASE"/>
    <property type="match status" value="1"/>
</dbReference>
<evidence type="ECO:0000313" key="11">
    <source>
        <dbReference type="EMBL" id="CAD9233628.1"/>
    </source>
</evidence>
<dbReference type="EMBL" id="HBGH01010375">
    <property type="protein sequence ID" value="CAD9233626.1"/>
    <property type="molecule type" value="Transcribed_RNA"/>
</dbReference>
<dbReference type="FunFam" id="3.10.50.40:FF:000010">
    <property type="entry name" value="Peptidyl-prolyl cis-trans isomerase Pin1"/>
    <property type="match status" value="1"/>
</dbReference>
<dbReference type="InterPro" id="IPR051370">
    <property type="entry name" value="PPIase_Pin1"/>
</dbReference>
<proteinExistence type="predicted"/>
<dbReference type="GO" id="GO:0005829">
    <property type="term" value="C:cytosol"/>
    <property type="evidence" value="ECO:0007669"/>
    <property type="project" value="TreeGrafter"/>
</dbReference>
<evidence type="ECO:0000313" key="9">
    <source>
        <dbReference type="EMBL" id="CAD9233626.1"/>
    </source>
</evidence>
<dbReference type="InterPro" id="IPR046357">
    <property type="entry name" value="PPIase_dom_sf"/>
</dbReference>